<dbReference type="STRING" id="334426.A0A158PDL5"/>
<dbReference type="Proteomes" id="UP000267027">
    <property type="component" value="Unassembled WGS sequence"/>
</dbReference>
<organism evidence="3">
    <name type="scientific">Angiostrongylus costaricensis</name>
    <name type="common">Nematode worm</name>
    <dbReference type="NCBI Taxonomy" id="334426"/>
    <lineage>
        <taxon>Eukaryota</taxon>
        <taxon>Metazoa</taxon>
        <taxon>Ecdysozoa</taxon>
        <taxon>Nematoda</taxon>
        <taxon>Chromadorea</taxon>
        <taxon>Rhabditida</taxon>
        <taxon>Rhabditina</taxon>
        <taxon>Rhabditomorpha</taxon>
        <taxon>Strongyloidea</taxon>
        <taxon>Metastrongylidae</taxon>
        <taxon>Angiostrongylus</taxon>
    </lineage>
</organism>
<evidence type="ECO:0000313" key="1">
    <source>
        <dbReference type="EMBL" id="VDM52401.1"/>
    </source>
</evidence>
<reference evidence="3" key="1">
    <citation type="submission" date="2016-04" db="UniProtKB">
        <authorList>
            <consortium name="WormBaseParasite"/>
        </authorList>
    </citation>
    <scope>IDENTIFICATION</scope>
</reference>
<protein>
    <submittedName>
        <fullName evidence="3">Tudor domain-containing protein</fullName>
    </submittedName>
</protein>
<dbReference type="EMBL" id="UYYA01000095">
    <property type="protein sequence ID" value="VDM52401.1"/>
    <property type="molecule type" value="Genomic_DNA"/>
</dbReference>
<reference evidence="1 2" key="2">
    <citation type="submission" date="2018-11" db="EMBL/GenBank/DDBJ databases">
        <authorList>
            <consortium name="Pathogen Informatics"/>
        </authorList>
    </citation>
    <scope>NUCLEOTIDE SEQUENCE [LARGE SCALE GENOMIC DNA]</scope>
    <source>
        <strain evidence="1 2">Costa Rica</strain>
    </source>
</reference>
<dbReference type="OrthoDB" id="74575at2759"/>
<accession>A0A158PDL5</accession>
<proteinExistence type="predicted"/>
<dbReference type="WBParaSite" id="ACOC_0000081501-mRNA-1">
    <property type="protein sequence ID" value="ACOC_0000081501-mRNA-1"/>
    <property type="gene ID" value="ACOC_0000081501"/>
</dbReference>
<dbReference type="AlphaFoldDB" id="A0A158PDL5"/>
<evidence type="ECO:0000313" key="2">
    <source>
        <dbReference type="Proteomes" id="UP000267027"/>
    </source>
</evidence>
<sequence>MLEASISTQEVRLLSPFFQMSTTVKLLEIEDTTSNAQYGAALRSTAHAFVEALEMFDDAKRADRKDWKLKAEQKGDKCYNKHFSLGKVYYLKVGKAILYRGWVNVGAGKFTPNASDPSQCVIEFILSVDLRDKLTPKAVLSTGIADTMISDAKSAYTHVENEKSAKQKES</sequence>
<name>A0A158PDL5_ANGCS</name>
<keyword evidence="2" id="KW-1185">Reference proteome</keyword>
<evidence type="ECO:0000313" key="3">
    <source>
        <dbReference type="WBParaSite" id="ACOC_0000081501-mRNA-1"/>
    </source>
</evidence>
<dbReference type="OMA" id="AYTHVEN"/>
<gene>
    <name evidence="1" type="ORF">ACOC_LOCUS816</name>
</gene>